<dbReference type="Proteomes" id="UP000027778">
    <property type="component" value="Unassembled WGS sequence"/>
</dbReference>
<keyword evidence="7 8" id="KW-0472">Membrane</keyword>
<evidence type="ECO:0000313" key="11">
    <source>
        <dbReference type="Proteomes" id="UP000027778"/>
    </source>
</evidence>
<reference evidence="10 11" key="1">
    <citation type="submission" date="2014-06" db="EMBL/GenBank/DDBJ databases">
        <title>Draft genome sequence of Bacillus gaemokensis JCM 15801 (MCCC 1A00707).</title>
        <authorList>
            <person name="Lai Q."/>
            <person name="Liu Y."/>
            <person name="Shao Z."/>
        </authorList>
    </citation>
    <scope>NUCLEOTIDE SEQUENCE [LARGE SCALE GENOMIC DNA]</scope>
    <source>
        <strain evidence="10 11">JCM 15801</strain>
    </source>
</reference>
<dbReference type="PROSITE" id="PS51012">
    <property type="entry name" value="ABC_TM2"/>
    <property type="match status" value="1"/>
</dbReference>
<feature type="transmembrane region" description="Helical" evidence="8">
    <location>
        <begin position="202"/>
        <end position="219"/>
    </location>
</feature>
<proteinExistence type="inferred from homology"/>
<evidence type="ECO:0000256" key="1">
    <source>
        <dbReference type="ARBA" id="ARBA00004651"/>
    </source>
</evidence>
<evidence type="ECO:0000256" key="3">
    <source>
        <dbReference type="ARBA" id="ARBA00022448"/>
    </source>
</evidence>
<evidence type="ECO:0000259" key="9">
    <source>
        <dbReference type="PROSITE" id="PS51012"/>
    </source>
</evidence>
<keyword evidence="6 8" id="KW-1133">Transmembrane helix</keyword>
<dbReference type="InterPro" id="IPR047817">
    <property type="entry name" value="ABC2_TM_bact-type"/>
</dbReference>
<evidence type="ECO:0000256" key="8">
    <source>
        <dbReference type="RuleBase" id="RU361157"/>
    </source>
</evidence>
<feature type="transmembrane region" description="Helical" evidence="8">
    <location>
        <begin position="240"/>
        <end position="260"/>
    </location>
</feature>
<keyword evidence="11" id="KW-1185">Reference proteome</keyword>
<dbReference type="RefSeq" id="WP_033673302.1">
    <property type="nucleotide sequence ID" value="NZ_JOTM01000002.1"/>
</dbReference>
<dbReference type="AlphaFoldDB" id="A0A073KDZ8"/>
<feature type="transmembrane region" description="Helical" evidence="8">
    <location>
        <begin position="143"/>
        <end position="165"/>
    </location>
</feature>
<feature type="transmembrane region" description="Helical" evidence="8">
    <location>
        <begin position="70"/>
        <end position="89"/>
    </location>
</feature>
<dbReference type="PANTHER" id="PTHR30413:SF10">
    <property type="entry name" value="CAPSULE POLYSACCHARIDE EXPORT INNER-MEMBRANE PROTEIN CTRC"/>
    <property type="match status" value="1"/>
</dbReference>
<dbReference type="InterPro" id="IPR013525">
    <property type="entry name" value="ABC2_TM"/>
</dbReference>
<evidence type="ECO:0000256" key="2">
    <source>
        <dbReference type="ARBA" id="ARBA00007783"/>
    </source>
</evidence>
<dbReference type="OrthoDB" id="9794365at2"/>
<keyword evidence="5 8" id="KW-0812">Transmembrane</keyword>
<organism evidence="10 11">
    <name type="scientific">Bacillus gaemokensis</name>
    <dbReference type="NCBI Taxonomy" id="574375"/>
    <lineage>
        <taxon>Bacteria</taxon>
        <taxon>Bacillati</taxon>
        <taxon>Bacillota</taxon>
        <taxon>Bacilli</taxon>
        <taxon>Bacillales</taxon>
        <taxon>Bacillaceae</taxon>
        <taxon>Bacillus</taxon>
        <taxon>Bacillus cereus group</taxon>
    </lineage>
</organism>
<gene>
    <name evidence="10" type="ORF">BAGA_12605</name>
</gene>
<dbReference type="STRING" id="574375.AZF08_06770"/>
<evidence type="ECO:0000313" key="10">
    <source>
        <dbReference type="EMBL" id="KEK25449.1"/>
    </source>
</evidence>
<evidence type="ECO:0000256" key="4">
    <source>
        <dbReference type="ARBA" id="ARBA00022475"/>
    </source>
</evidence>
<feature type="transmembrane region" description="Helical" evidence="8">
    <location>
        <begin position="110"/>
        <end position="137"/>
    </location>
</feature>
<evidence type="ECO:0000256" key="6">
    <source>
        <dbReference type="ARBA" id="ARBA00022989"/>
    </source>
</evidence>
<keyword evidence="4 8" id="KW-1003">Cell membrane</keyword>
<accession>A0A073KDZ8</accession>
<dbReference type="Pfam" id="PF01061">
    <property type="entry name" value="ABC2_membrane"/>
    <property type="match status" value="1"/>
</dbReference>
<name>A0A073KDZ8_9BACI</name>
<keyword evidence="3 8" id="KW-0813">Transport</keyword>
<feature type="domain" description="ABC transmembrane type-2" evidence="9">
    <location>
        <begin position="35"/>
        <end position="260"/>
    </location>
</feature>
<sequence>MRAIRNIVQEQLDNIYLMARLSVYELKQAYAGSALGIVWIFLNPLIQIFVYWLVFGLGIRGGAPVEGVPFFVWMICGIIPWFFINGSILQGSNSIYAKLNTVSKMNFPLSVIPTYIILSQLYTHVVLLIVLLLIVAATKGLSFLGIVGVLYCGLSAFFFLVSLAFITSTLSTILRDIHLFIQSITRMLFYLTPVLWKPSEHMAWIFVLLMKINPFYYIVEGYRSSLLHGDISFIWSLYTLYFWGIAIILFVIGSIFHIRFRKQFVDYL</sequence>
<comment type="subcellular location">
    <subcellularLocation>
        <location evidence="1 8">Cell membrane</location>
        <topology evidence="1 8">Multi-pass membrane protein</topology>
    </subcellularLocation>
</comment>
<protein>
    <recommendedName>
        <fullName evidence="8">Transport permease protein</fullName>
    </recommendedName>
</protein>
<dbReference type="GO" id="GO:0140359">
    <property type="term" value="F:ABC-type transporter activity"/>
    <property type="evidence" value="ECO:0007669"/>
    <property type="project" value="InterPro"/>
</dbReference>
<dbReference type="GO" id="GO:0015920">
    <property type="term" value="P:lipopolysaccharide transport"/>
    <property type="evidence" value="ECO:0007669"/>
    <property type="project" value="TreeGrafter"/>
</dbReference>
<feature type="transmembrane region" description="Helical" evidence="8">
    <location>
        <begin position="29"/>
        <end position="50"/>
    </location>
</feature>
<dbReference type="eggNOG" id="COG1682">
    <property type="taxonomic scope" value="Bacteria"/>
</dbReference>
<dbReference type="EMBL" id="JOTM01000002">
    <property type="protein sequence ID" value="KEK25449.1"/>
    <property type="molecule type" value="Genomic_DNA"/>
</dbReference>
<evidence type="ECO:0000256" key="7">
    <source>
        <dbReference type="ARBA" id="ARBA00023136"/>
    </source>
</evidence>
<evidence type="ECO:0000256" key="5">
    <source>
        <dbReference type="ARBA" id="ARBA00022692"/>
    </source>
</evidence>
<comment type="similarity">
    <text evidence="2 8">Belongs to the ABC-2 integral membrane protein family.</text>
</comment>
<comment type="caution">
    <text evidence="10">The sequence shown here is derived from an EMBL/GenBank/DDBJ whole genome shotgun (WGS) entry which is preliminary data.</text>
</comment>
<dbReference type="GO" id="GO:0005886">
    <property type="term" value="C:plasma membrane"/>
    <property type="evidence" value="ECO:0007669"/>
    <property type="project" value="UniProtKB-SubCell"/>
</dbReference>
<dbReference type="PANTHER" id="PTHR30413">
    <property type="entry name" value="INNER MEMBRANE TRANSPORT PERMEASE"/>
    <property type="match status" value="1"/>
</dbReference>